<dbReference type="Proteomes" id="UP000799118">
    <property type="component" value="Unassembled WGS sequence"/>
</dbReference>
<keyword evidence="1" id="KW-0812">Transmembrane</keyword>
<keyword evidence="1" id="KW-1133">Transmembrane helix</keyword>
<dbReference type="OrthoDB" id="3341843at2759"/>
<gene>
    <name evidence="3" type="ORF">BT96DRAFT_922997</name>
</gene>
<sequence length="294" mass="33233">MMDGITFLVDSEIAMYIKVGMLTLLSYDYFLSFAQEVAYIWSSEWTFVKVLYFISRYSPFIDTILLVEGRLNPHTTIAACNRTMAFTTIFADAGIGTSDLILVVRTYVVYERSRKVLVALVMSWIFVAVLNIAAVVDWTNSPSELPSSIIPGTPLCLQHDITSHTGLINYVSLVGFETMVVALTLWQVIRKQYYKFGFAWTSEATRNMLVIFYRDGLLFYMFILPITLGSALELAFAPPELQVLSTPLRVLHSILCCRLVIHIREVAYQDKDEELGSPDNLGVLEFKSHSSSEV</sequence>
<evidence type="ECO:0000313" key="4">
    <source>
        <dbReference type="Proteomes" id="UP000799118"/>
    </source>
</evidence>
<feature type="transmembrane region" description="Helical" evidence="1">
    <location>
        <begin position="217"/>
        <end position="237"/>
    </location>
</feature>
<feature type="transmembrane region" description="Helical" evidence="1">
    <location>
        <begin position="116"/>
        <end position="136"/>
    </location>
</feature>
<feature type="domain" description="DUF6533" evidence="2">
    <location>
        <begin position="16"/>
        <end position="61"/>
    </location>
</feature>
<keyword evidence="1" id="KW-0472">Membrane</keyword>
<evidence type="ECO:0000313" key="3">
    <source>
        <dbReference type="EMBL" id="KAE9395251.1"/>
    </source>
</evidence>
<protein>
    <recommendedName>
        <fullName evidence="2">DUF6533 domain-containing protein</fullName>
    </recommendedName>
</protein>
<accession>A0A6A4HB24</accession>
<evidence type="ECO:0000259" key="2">
    <source>
        <dbReference type="Pfam" id="PF20151"/>
    </source>
</evidence>
<reference evidence="3" key="1">
    <citation type="journal article" date="2019" name="Environ. Microbiol.">
        <title>Fungal ecological strategies reflected in gene transcription - a case study of two litter decomposers.</title>
        <authorList>
            <person name="Barbi F."/>
            <person name="Kohler A."/>
            <person name="Barry K."/>
            <person name="Baskaran P."/>
            <person name="Daum C."/>
            <person name="Fauchery L."/>
            <person name="Ihrmark K."/>
            <person name="Kuo A."/>
            <person name="LaButti K."/>
            <person name="Lipzen A."/>
            <person name="Morin E."/>
            <person name="Grigoriev I.V."/>
            <person name="Henrissat B."/>
            <person name="Lindahl B."/>
            <person name="Martin F."/>
        </authorList>
    </citation>
    <scope>NUCLEOTIDE SEQUENCE</scope>
    <source>
        <strain evidence="3">JB14</strain>
    </source>
</reference>
<name>A0A6A4HB24_9AGAR</name>
<dbReference type="InterPro" id="IPR045340">
    <property type="entry name" value="DUF6533"/>
</dbReference>
<evidence type="ECO:0000256" key="1">
    <source>
        <dbReference type="SAM" id="Phobius"/>
    </source>
</evidence>
<proteinExistence type="predicted"/>
<keyword evidence="4" id="KW-1185">Reference proteome</keyword>
<dbReference type="EMBL" id="ML769535">
    <property type="protein sequence ID" value="KAE9395251.1"/>
    <property type="molecule type" value="Genomic_DNA"/>
</dbReference>
<feature type="transmembrane region" description="Helical" evidence="1">
    <location>
        <begin position="167"/>
        <end position="186"/>
    </location>
</feature>
<organism evidence="3 4">
    <name type="scientific">Gymnopus androsaceus JB14</name>
    <dbReference type="NCBI Taxonomy" id="1447944"/>
    <lineage>
        <taxon>Eukaryota</taxon>
        <taxon>Fungi</taxon>
        <taxon>Dikarya</taxon>
        <taxon>Basidiomycota</taxon>
        <taxon>Agaricomycotina</taxon>
        <taxon>Agaricomycetes</taxon>
        <taxon>Agaricomycetidae</taxon>
        <taxon>Agaricales</taxon>
        <taxon>Marasmiineae</taxon>
        <taxon>Omphalotaceae</taxon>
        <taxon>Gymnopus</taxon>
    </lineage>
</organism>
<dbReference type="AlphaFoldDB" id="A0A6A4HB24"/>
<dbReference type="Pfam" id="PF20151">
    <property type="entry name" value="DUF6533"/>
    <property type="match status" value="1"/>
</dbReference>